<protein>
    <recommendedName>
        <fullName evidence="4">S-protein homolog</fullName>
    </recommendedName>
</protein>
<reference evidence="2" key="1">
    <citation type="submission" date="2023-04" db="EMBL/GenBank/DDBJ databases">
        <authorList>
            <person name="Vijverberg K."/>
            <person name="Xiong W."/>
            <person name="Schranz E."/>
        </authorList>
    </citation>
    <scope>NUCLEOTIDE SEQUENCE</scope>
</reference>
<evidence type="ECO:0000313" key="2">
    <source>
        <dbReference type="EMBL" id="CAI9262822.1"/>
    </source>
</evidence>
<feature type="signal peptide" evidence="1">
    <location>
        <begin position="1"/>
        <end position="20"/>
    </location>
</feature>
<feature type="chain" id="PRO_5041418252" description="S-protein homolog" evidence="1">
    <location>
        <begin position="21"/>
        <end position="117"/>
    </location>
</feature>
<dbReference type="EMBL" id="OX465086">
    <property type="protein sequence ID" value="CAI9262822.1"/>
    <property type="molecule type" value="Genomic_DNA"/>
</dbReference>
<proteinExistence type="predicted"/>
<evidence type="ECO:0000256" key="1">
    <source>
        <dbReference type="SAM" id="SignalP"/>
    </source>
</evidence>
<dbReference type="AlphaFoldDB" id="A0AA35VH46"/>
<keyword evidence="1" id="KW-0732">Signal</keyword>
<keyword evidence="3" id="KW-1185">Reference proteome</keyword>
<evidence type="ECO:0008006" key="4">
    <source>
        <dbReference type="Google" id="ProtNLM"/>
    </source>
</evidence>
<dbReference type="Proteomes" id="UP001177003">
    <property type="component" value="Chromosome 0"/>
</dbReference>
<sequence>MKVFIVFVLLIVIISRSVLGIRVATKFQTPGTFKQYNISINDEGLWALGFECQLENGEQEFHLINPGDESIIEVHVEDNDVTSVPCLFYWSKKDRSVHVFDQSLKKHCGDDLVNTYN</sequence>
<gene>
    <name evidence="2" type="ORF">LSALG_LOCUS3542</name>
</gene>
<organism evidence="2 3">
    <name type="scientific">Lactuca saligna</name>
    <name type="common">Willowleaf lettuce</name>
    <dbReference type="NCBI Taxonomy" id="75948"/>
    <lineage>
        <taxon>Eukaryota</taxon>
        <taxon>Viridiplantae</taxon>
        <taxon>Streptophyta</taxon>
        <taxon>Embryophyta</taxon>
        <taxon>Tracheophyta</taxon>
        <taxon>Spermatophyta</taxon>
        <taxon>Magnoliopsida</taxon>
        <taxon>eudicotyledons</taxon>
        <taxon>Gunneridae</taxon>
        <taxon>Pentapetalae</taxon>
        <taxon>asterids</taxon>
        <taxon>campanulids</taxon>
        <taxon>Asterales</taxon>
        <taxon>Asteraceae</taxon>
        <taxon>Cichorioideae</taxon>
        <taxon>Cichorieae</taxon>
        <taxon>Lactucinae</taxon>
        <taxon>Lactuca</taxon>
    </lineage>
</organism>
<evidence type="ECO:0000313" key="3">
    <source>
        <dbReference type="Proteomes" id="UP001177003"/>
    </source>
</evidence>
<accession>A0AA35VH46</accession>
<name>A0AA35VH46_LACSI</name>